<dbReference type="SMART" id="SM00326">
    <property type="entry name" value="SH3"/>
    <property type="match status" value="1"/>
</dbReference>
<dbReference type="InterPro" id="IPR010987">
    <property type="entry name" value="Glutathione-S-Trfase_C-like"/>
</dbReference>
<evidence type="ECO:0000259" key="5">
    <source>
        <dbReference type="PROSITE" id="PS50002"/>
    </source>
</evidence>
<dbReference type="Gene3D" id="2.30.30.40">
    <property type="entry name" value="SH3 Domains"/>
    <property type="match status" value="1"/>
</dbReference>
<dbReference type="SUPFAM" id="SSF47616">
    <property type="entry name" value="GST C-terminal domain-like"/>
    <property type="match status" value="1"/>
</dbReference>
<dbReference type="InterPro" id="IPR036028">
    <property type="entry name" value="SH3-like_dom_sf"/>
</dbReference>
<dbReference type="Pfam" id="PF00043">
    <property type="entry name" value="GST_C"/>
    <property type="match status" value="1"/>
</dbReference>
<dbReference type="CDD" id="cd03048">
    <property type="entry name" value="GST_N_Ure2p_like"/>
    <property type="match status" value="1"/>
</dbReference>
<feature type="compositionally biased region" description="Low complexity" evidence="4">
    <location>
        <begin position="1"/>
        <end position="16"/>
    </location>
</feature>
<dbReference type="PANTHER" id="PTHR44051">
    <property type="entry name" value="GLUTATHIONE S-TRANSFERASE-RELATED"/>
    <property type="match status" value="1"/>
</dbReference>
<dbReference type="SUPFAM" id="SSF50044">
    <property type="entry name" value="SH3-domain"/>
    <property type="match status" value="1"/>
</dbReference>
<dbReference type="EMBL" id="KZ851903">
    <property type="protein sequence ID" value="RDH23761.1"/>
    <property type="molecule type" value="Genomic_DNA"/>
</dbReference>
<keyword evidence="2 3" id="KW-0728">SH3 domain</keyword>
<dbReference type="PROSITE" id="PS50404">
    <property type="entry name" value="GST_NTER"/>
    <property type="match status" value="1"/>
</dbReference>
<feature type="region of interest" description="Disordered" evidence="4">
    <location>
        <begin position="353"/>
        <end position="383"/>
    </location>
</feature>
<feature type="domain" description="GST N-terminal" evidence="6">
    <location>
        <begin position="441"/>
        <end position="533"/>
    </location>
</feature>
<feature type="domain" description="SH3" evidence="5">
    <location>
        <begin position="287"/>
        <end position="348"/>
    </location>
</feature>
<feature type="region of interest" description="Disordered" evidence="4">
    <location>
        <begin position="142"/>
        <end position="196"/>
    </location>
</feature>
<dbReference type="InterPro" id="IPR036249">
    <property type="entry name" value="Thioredoxin-like_sf"/>
</dbReference>
<comment type="similarity">
    <text evidence="1">Belongs to the GST superfamily.</text>
</comment>
<name>A0A370C9K5_ASPNG</name>
<dbReference type="PROSITE" id="PS50405">
    <property type="entry name" value="GST_CTER"/>
    <property type="match status" value="1"/>
</dbReference>
<evidence type="ECO:0000313" key="9">
    <source>
        <dbReference type="Proteomes" id="UP000253845"/>
    </source>
</evidence>
<dbReference type="Pfam" id="PF00018">
    <property type="entry name" value="SH3_1"/>
    <property type="match status" value="1"/>
</dbReference>
<evidence type="ECO:0000313" key="8">
    <source>
        <dbReference type="EMBL" id="RDH23761.1"/>
    </source>
</evidence>
<dbReference type="SUPFAM" id="SSF52833">
    <property type="entry name" value="Thioredoxin-like"/>
    <property type="match status" value="1"/>
</dbReference>
<dbReference type="PROSITE" id="PS50002">
    <property type="entry name" value="SH3"/>
    <property type="match status" value="1"/>
</dbReference>
<dbReference type="VEuPathDB" id="FungiDB:M747DRAFT_338074"/>
<feature type="region of interest" description="Disordered" evidence="4">
    <location>
        <begin position="399"/>
        <end position="435"/>
    </location>
</feature>
<organism evidence="8 9">
    <name type="scientific">Aspergillus niger ATCC 13496</name>
    <dbReference type="NCBI Taxonomy" id="1353008"/>
    <lineage>
        <taxon>Eukaryota</taxon>
        <taxon>Fungi</taxon>
        <taxon>Dikarya</taxon>
        <taxon>Ascomycota</taxon>
        <taxon>Pezizomycotina</taxon>
        <taxon>Eurotiomycetes</taxon>
        <taxon>Eurotiomycetidae</taxon>
        <taxon>Eurotiales</taxon>
        <taxon>Aspergillaceae</taxon>
        <taxon>Aspergillus</taxon>
        <taxon>Aspergillus subgen. Circumdati</taxon>
    </lineage>
</organism>
<evidence type="ECO:0000256" key="3">
    <source>
        <dbReference type="PROSITE-ProRule" id="PRU00192"/>
    </source>
</evidence>
<dbReference type="InterPro" id="IPR004046">
    <property type="entry name" value="GST_C"/>
</dbReference>
<dbReference type="InterPro" id="IPR004045">
    <property type="entry name" value="Glutathione_S-Trfase_N"/>
</dbReference>
<dbReference type="Gene3D" id="3.40.30.10">
    <property type="entry name" value="Glutaredoxin"/>
    <property type="match status" value="1"/>
</dbReference>
<evidence type="ECO:0000256" key="4">
    <source>
        <dbReference type="SAM" id="MobiDB-lite"/>
    </source>
</evidence>
<dbReference type="SFLD" id="SFLDS00019">
    <property type="entry name" value="Glutathione_Transferase_(cytos"/>
    <property type="match status" value="1"/>
</dbReference>
<feature type="domain" description="GST C-terminal" evidence="7">
    <location>
        <begin position="539"/>
        <end position="688"/>
    </location>
</feature>
<feature type="region of interest" description="Disordered" evidence="4">
    <location>
        <begin position="96"/>
        <end position="124"/>
    </location>
</feature>
<protein>
    <recommendedName>
        <fullName evidence="10">SH3 domain-containing protein</fullName>
    </recommendedName>
</protein>
<evidence type="ECO:0000259" key="6">
    <source>
        <dbReference type="PROSITE" id="PS50404"/>
    </source>
</evidence>
<evidence type="ECO:0000256" key="2">
    <source>
        <dbReference type="ARBA" id="ARBA00022443"/>
    </source>
</evidence>
<dbReference type="Proteomes" id="UP000253845">
    <property type="component" value="Unassembled WGS sequence"/>
</dbReference>
<evidence type="ECO:0000259" key="7">
    <source>
        <dbReference type="PROSITE" id="PS50405"/>
    </source>
</evidence>
<dbReference type="AlphaFoldDB" id="A0A370C9K5"/>
<gene>
    <name evidence="8" type="ORF">M747DRAFT_338074</name>
</gene>
<reference evidence="8 9" key="1">
    <citation type="submission" date="2018-07" db="EMBL/GenBank/DDBJ databases">
        <title>Section-level genome sequencing of Aspergillus section Nigri to investigate inter- and intra-species variation.</title>
        <authorList>
            <consortium name="DOE Joint Genome Institute"/>
            <person name="Vesth T.C."/>
            <person name="Nybo J.L."/>
            <person name="Theobald S."/>
            <person name="Frisvad J.C."/>
            <person name="Larsen T.O."/>
            <person name="Nielsen K.F."/>
            <person name="Hoof J.B."/>
            <person name="Brandl J."/>
            <person name="Salamov A."/>
            <person name="Riley R."/>
            <person name="Gladden J.M."/>
            <person name="Phatale P."/>
            <person name="Nielsen M.T."/>
            <person name="Lyhne E.K."/>
            <person name="Kogle M.E."/>
            <person name="Strasser K."/>
            <person name="McDonnell E."/>
            <person name="Barry K."/>
            <person name="Clum A."/>
            <person name="Chen C."/>
            <person name="Nolan M."/>
            <person name="Sandor L."/>
            <person name="Kuo A."/>
            <person name="Lipzen A."/>
            <person name="Hainaut M."/>
            <person name="Drula E."/>
            <person name="Tsang A."/>
            <person name="Magnuson J.K."/>
            <person name="Henrissat B."/>
            <person name="Wiebenga A."/>
            <person name="Simmons B.A."/>
            <person name="Makela M.R."/>
            <person name="De vries R.P."/>
            <person name="Grigoriev I.V."/>
            <person name="Mortensen U.H."/>
            <person name="Baker S.E."/>
            <person name="Andersen M.R."/>
        </authorList>
    </citation>
    <scope>NUCLEOTIDE SEQUENCE [LARGE SCALE GENOMIC DNA]</scope>
    <source>
        <strain evidence="8 9">ATCC 13496</strain>
    </source>
</reference>
<sequence>MASTTSAPSSQPTASSNLTVLPPIITGSPVKRQGRQRSSSYAKDRLSTHSNVSLASQNRSRPGSHVFPVFHSSLPYALVRDFAYPPIHPLHYGPLPPRASVVSTPASEQRRLSDPPAPWDSSRGQWSVGPWTTDHSYGHQQLPAMSFGDGPPYSEDEDLHSPVFSAPRHRKNKSTGTDLNGRKARGPGGREHQGMSYEADTDRGTLVSMNADGSETYYVNDDDALEDGPGGEYVTYPANESRYSHVGSYGDYQAYGHDADFDSEDDYAGDHRYSRDFQFAVGCPDEEMHGKAVALFDFTREHENELPLTEGQVIFVSYRHGQGWLVAEDPKTGESGLVPEEFVRLLRDIEGGLTSLNGEPDADEENNTYLSPESTDSQQAITPTQDEQLPLESTYVSVEHVSNGEKRKSSHLSSGGKTDSNMSHFPAEDQGLEAPQDLPEKKGLHLLTTSTPNGKKVQILLEELKDIYGLRWTTSLIDLDTDEQKQPWFLAFNPNGKIPLLIDNNSSSNSDPIPVMESAAELLYLVETYDPDHHFHFSSAIHRSQLLQWLIFWSASGQPQQAGLNHFARFAAVEVPYAVERFKAETLRIYSVLELHLSNGLAGGGGGGGGGGDETREYLVGEGRGKYSIADINAYAWVRAWKRMTITEEEMDGFPLLRKWIERIGERPAVVRGVGDGYDEEVHPELLLTAKQGR</sequence>
<evidence type="ECO:0000256" key="1">
    <source>
        <dbReference type="ARBA" id="ARBA00007409"/>
    </source>
</evidence>
<feature type="compositionally biased region" description="Polar residues" evidence="4">
    <location>
        <begin position="411"/>
        <end position="423"/>
    </location>
</feature>
<dbReference type="PANTHER" id="PTHR44051:SF8">
    <property type="entry name" value="GLUTATHIONE S-TRANSFERASE GSTA"/>
    <property type="match status" value="1"/>
</dbReference>
<dbReference type="Gene3D" id="1.20.1050.10">
    <property type="match status" value="1"/>
</dbReference>
<dbReference type="InterPro" id="IPR036282">
    <property type="entry name" value="Glutathione-S-Trfase_C_sf"/>
</dbReference>
<accession>A0A370C9K5</accession>
<evidence type="ECO:0008006" key="10">
    <source>
        <dbReference type="Google" id="ProtNLM"/>
    </source>
</evidence>
<dbReference type="SFLD" id="SFLDG00358">
    <property type="entry name" value="Main_(cytGST)"/>
    <property type="match status" value="1"/>
</dbReference>
<feature type="compositionally biased region" description="Polar residues" evidence="4">
    <location>
        <begin position="367"/>
        <end position="383"/>
    </location>
</feature>
<dbReference type="Pfam" id="PF13409">
    <property type="entry name" value="GST_N_2"/>
    <property type="match status" value="1"/>
</dbReference>
<dbReference type="InterPro" id="IPR001452">
    <property type="entry name" value="SH3_domain"/>
</dbReference>
<dbReference type="InterPro" id="IPR040079">
    <property type="entry name" value="Glutathione_S-Trfase"/>
</dbReference>
<proteinExistence type="inferred from homology"/>
<feature type="compositionally biased region" description="Polar residues" evidence="4">
    <location>
        <begin position="48"/>
        <end position="61"/>
    </location>
</feature>
<feature type="region of interest" description="Disordered" evidence="4">
    <location>
        <begin position="1"/>
        <end position="63"/>
    </location>
</feature>